<accession>A0A918Q220</accession>
<keyword evidence="2" id="KW-1185">Reference proteome</keyword>
<reference evidence="1" key="2">
    <citation type="submission" date="2020-09" db="EMBL/GenBank/DDBJ databases">
        <authorList>
            <person name="Sun Q."/>
            <person name="Ohkuma M."/>
        </authorList>
    </citation>
    <scope>NUCLEOTIDE SEQUENCE</scope>
    <source>
        <strain evidence="1">JCM 4815</strain>
    </source>
</reference>
<organism evidence="1 2">
    <name type="scientific">Streptomyces poonensis</name>
    <dbReference type="NCBI Taxonomy" id="68255"/>
    <lineage>
        <taxon>Bacteria</taxon>
        <taxon>Bacillati</taxon>
        <taxon>Actinomycetota</taxon>
        <taxon>Actinomycetes</taxon>
        <taxon>Kitasatosporales</taxon>
        <taxon>Streptomycetaceae</taxon>
        <taxon>Streptomyces</taxon>
    </lineage>
</organism>
<proteinExistence type="predicted"/>
<reference evidence="1" key="1">
    <citation type="journal article" date="2014" name="Int. J. Syst. Evol. Microbiol.">
        <title>Complete genome sequence of Corynebacterium casei LMG S-19264T (=DSM 44701T), isolated from a smear-ripened cheese.</title>
        <authorList>
            <consortium name="US DOE Joint Genome Institute (JGI-PGF)"/>
            <person name="Walter F."/>
            <person name="Albersmeier A."/>
            <person name="Kalinowski J."/>
            <person name="Ruckert C."/>
        </authorList>
    </citation>
    <scope>NUCLEOTIDE SEQUENCE</scope>
    <source>
        <strain evidence="1">JCM 4815</strain>
    </source>
</reference>
<evidence type="ECO:0000313" key="1">
    <source>
        <dbReference type="EMBL" id="GGZ30869.1"/>
    </source>
</evidence>
<protein>
    <submittedName>
        <fullName evidence="1">Uncharacterized protein</fullName>
    </submittedName>
</protein>
<gene>
    <name evidence="1" type="ORF">GCM10010365_59220</name>
</gene>
<dbReference type="Proteomes" id="UP000622166">
    <property type="component" value="Unassembled WGS sequence"/>
</dbReference>
<dbReference type="AlphaFoldDB" id="A0A918Q220"/>
<dbReference type="EMBL" id="BMVW01000015">
    <property type="protein sequence ID" value="GGZ30869.1"/>
    <property type="molecule type" value="Genomic_DNA"/>
</dbReference>
<evidence type="ECO:0000313" key="2">
    <source>
        <dbReference type="Proteomes" id="UP000622166"/>
    </source>
</evidence>
<comment type="caution">
    <text evidence="1">The sequence shown here is derived from an EMBL/GenBank/DDBJ whole genome shotgun (WGS) entry which is preliminary data.</text>
</comment>
<sequence length="120" mass="13168">MRHRDPDSAVEYFSAALHASTAWPGGFPRQVAAAYDPAAGRLVTDWELPTYVVVPEARSVRYMSSVAQDKKTPRPVGQRRALYREVPHGSASFEACDSTLICTSTRSTPGRAARTPTWST</sequence>
<name>A0A918Q220_9ACTN</name>